<evidence type="ECO:0000313" key="7">
    <source>
        <dbReference type="EMBL" id="CAH0374262.1"/>
    </source>
</evidence>
<keyword evidence="2 3" id="KW-0342">GTP-binding</keyword>
<feature type="region of interest" description="Disordered" evidence="4">
    <location>
        <begin position="565"/>
        <end position="600"/>
    </location>
</feature>
<dbReference type="OrthoDB" id="5061070at2759"/>
<keyword evidence="1 3" id="KW-0547">Nucleotide-binding</keyword>
<evidence type="ECO:0000259" key="5">
    <source>
        <dbReference type="PROSITE" id="PS51388"/>
    </source>
</evidence>
<protein>
    <recommendedName>
        <fullName evidence="9">Dynamin GTPase</fullName>
    </recommendedName>
</protein>
<dbReference type="Pfam" id="PF02212">
    <property type="entry name" value="GED"/>
    <property type="match status" value="1"/>
</dbReference>
<dbReference type="SUPFAM" id="SSF52540">
    <property type="entry name" value="P-loop containing nucleoside triphosphate hydrolases"/>
    <property type="match status" value="1"/>
</dbReference>
<dbReference type="InterPro" id="IPR045063">
    <property type="entry name" value="Dynamin_N"/>
</dbReference>
<feature type="domain" description="GED" evidence="5">
    <location>
        <begin position="626"/>
        <end position="716"/>
    </location>
</feature>
<keyword evidence="8" id="KW-1185">Reference proteome</keyword>
<evidence type="ECO:0000259" key="6">
    <source>
        <dbReference type="PROSITE" id="PS51718"/>
    </source>
</evidence>
<dbReference type="InterPro" id="IPR022812">
    <property type="entry name" value="Dynamin"/>
</dbReference>
<evidence type="ECO:0008006" key="9">
    <source>
        <dbReference type="Google" id="ProtNLM"/>
    </source>
</evidence>
<dbReference type="GO" id="GO:0005525">
    <property type="term" value="F:GTP binding"/>
    <property type="evidence" value="ECO:0007669"/>
    <property type="project" value="UniProtKB-KW"/>
</dbReference>
<comment type="similarity">
    <text evidence="3">Belongs to the TRAFAC class dynamin-like GTPase superfamily. Dynamin/Fzo/YdjA family.</text>
</comment>
<dbReference type="AlphaFoldDB" id="A0A8J2SUX0"/>
<dbReference type="InterPro" id="IPR001401">
    <property type="entry name" value="Dynamin_GTPase"/>
</dbReference>
<dbReference type="PRINTS" id="PR00195">
    <property type="entry name" value="DYNAMIN"/>
</dbReference>
<dbReference type="Proteomes" id="UP000789595">
    <property type="component" value="Unassembled WGS sequence"/>
</dbReference>
<comment type="caution">
    <text evidence="7">The sequence shown here is derived from an EMBL/GenBank/DDBJ whole genome shotgun (WGS) entry which is preliminary data.</text>
</comment>
<accession>A0A8J2SUX0</accession>
<evidence type="ECO:0000256" key="3">
    <source>
        <dbReference type="RuleBase" id="RU003932"/>
    </source>
</evidence>
<dbReference type="InterPro" id="IPR003130">
    <property type="entry name" value="GED"/>
</dbReference>
<dbReference type="PANTHER" id="PTHR11566">
    <property type="entry name" value="DYNAMIN"/>
    <property type="match status" value="1"/>
</dbReference>
<dbReference type="GO" id="GO:0003924">
    <property type="term" value="F:GTPase activity"/>
    <property type="evidence" value="ECO:0007669"/>
    <property type="project" value="InterPro"/>
</dbReference>
<evidence type="ECO:0000256" key="4">
    <source>
        <dbReference type="SAM" id="MobiDB-lite"/>
    </source>
</evidence>
<dbReference type="InterPro" id="IPR000375">
    <property type="entry name" value="Dynamin_stalk"/>
</dbReference>
<dbReference type="CDD" id="cd08771">
    <property type="entry name" value="DLP_1"/>
    <property type="match status" value="1"/>
</dbReference>
<dbReference type="InterPro" id="IPR020850">
    <property type="entry name" value="GED_dom"/>
</dbReference>
<dbReference type="Pfam" id="PF00350">
    <property type="entry name" value="Dynamin_N"/>
    <property type="match status" value="1"/>
</dbReference>
<feature type="region of interest" description="Disordered" evidence="4">
    <location>
        <begin position="712"/>
        <end position="785"/>
    </location>
</feature>
<dbReference type="PROSITE" id="PS00410">
    <property type="entry name" value="G_DYNAMIN_1"/>
    <property type="match status" value="1"/>
</dbReference>
<dbReference type="Pfam" id="PF01031">
    <property type="entry name" value="Dynamin_M"/>
    <property type="match status" value="1"/>
</dbReference>
<dbReference type="InterPro" id="IPR027417">
    <property type="entry name" value="P-loop_NTPase"/>
</dbReference>
<dbReference type="GO" id="GO:0005737">
    <property type="term" value="C:cytoplasm"/>
    <property type="evidence" value="ECO:0007669"/>
    <property type="project" value="TreeGrafter"/>
</dbReference>
<reference evidence="7" key="1">
    <citation type="submission" date="2021-11" db="EMBL/GenBank/DDBJ databases">
        <authorList>
            <consortium name="Genoscope - CEA"/>
            <person name="William W."/>
        </authorList>
    </citation>
    <scope>NUCLEOTIDE SEQUENCE</scope>
</reference>
<gene>
    <name evidence="7" type="ORF">PECAL_4P15340</name>
</gene>
<evidence type="ECO:0000313" key="8">
    <source>
        <dbReference type="Proteomes" id="UP000789595"/>
    </source>
</evidence>
<evidence type="ECO:0000256" key="2">
    <source>
        <dbReference type="ARBA" id="ARBA00023134"/>
    </source>
</evidence>
<sequence>MATPQQPTRVVDGAVVDTLARLQQLAATLGATDALDSLPQIVVLGSQSAGKSSTIESLVGLSFLPRGTGIVTRCPLLLHLRPRDTGPADYGVFGHGGGAPISDMEAIRAEIEAQTARLAGDEKDICATPIVLRLHVAGAPSLTLVDLPGVTRVPVRGQPDDIGEKIKRLCQQFARNPRAVLLCVSAANADLATSEALVLAREVDRAGDRTIGVLTKTDLMDPGTDCASILRNEVFPLRLGYVAVVCRGQRDLDEGGTVAAAQSRERTFFANHEVYGAPRHRELLERSCGIAVLAQKLSALLVAATREAAPHLRQACRARLDQVESRAAQLGEEDSTGDPARVVLEAVLLYAKTYATLARDGAVGDARWLGNSGDAELRGAARLAHVFERVFAASLAKADPLDGISDDDVRACLLATSGASPALFAPEKAFYALVRQQIQRLRDPGLECVDLVCRELENCAAHVAEPPVADQNDVVGAVPAPLARLRRAPRLRGAVREAVVEIVRKEKDGAKERVADLVACELQHINTRHPDFVAALSDVTVRLGCLSAPSADFSDDDIEDRRIEEEELEDTSPAEPERRGWFGGLRGDSVTPPRRSNRRESFVLKDQLKPRPYQKPRKVKADPSHVDVVKALVRAYFSVVRKTFCDLVPKIVMTHVVHKVEEKMQATLVGRVAGAEHAALLEEDAATAQERRETARARDGLRDALRLLDDVQHAQTPVRHRERADSLEGGSSPAPLTHNNVSTRRRDRSPGPQGFAPSPSKTPPRKGGISGLVAARKENFMRGRR</sequence>
<dbReference type="SMART" id="SM00053">
    <property type="entry name" value="DYNc"/>
    <property type="match status" value="1"/>
</dbReference>
<dbReference type="PROSITE" id="PS51388">
    <property type="entry name" value="GED"/>
    <property type="match status" value="1"/>
</dbReference>
<dbReference type="GO" id="GO:0016020">
    <property type="term" value="C:membrane"/>
    <property type="evidence" value="ECO:0007669"/>
    <property type="project" value="TreeGrafter"/>
</dbReference>
<dbReference type="InterPro" id="IPR030381">
    <property type="entry name" value="G_DYNAMIN_dom"/>
</dbReference>
<name>A0A8J2SUX0_9STRA</name>
<organism evidence="7 8">
    <name type="scientific">Pelagomonas calceolata</name>
    <dbReference type="NCBI Taxonomy" id="35677"/>
    <lineage>
        <taxon>Eukaryota</taxon>
        <taxon>Sar</taxon>
        <taxon>Stramenopiles</taxon>
        <taxon>Ochrophyta</taxon>
        <taxon>Pelagophyceae</taxon>
        <taxon>Pelagomonadales</taxon>
        <taxon>Pelagomonadaceae</taxon>
        <taxon>Pelagomonas</taxon>
    </lineage>
</organism>
<feature type="compositionally biased region" description="Basic and acidic residues" evidence="4">
    <location>
        <begin position="775"/>
        <end position="785"/>
    </location>
</feature>
<dbReference type="Gene3D" id="3.40.50.300">
    <property type="entry name" value="P-loop containing nucleotide triphosphate hydrolases"/>
    <property type="match status" value="1"/>
</dbReference>
<dbReference type="EMBL" id="CAKKNE010000004">
    <property type="protein sequence ID" value="CAH0374262.1"/>
    <property type="molecule type" value="Genomic_DNA"/>
</dbReference>
<dbReference type="Gene3D" id="1.20.120.1240">
    <property type="entry name" value="Dynamin, middle domain"/>
    <property type="match status" value="1"/>
</dbReference>
<dbReference type="PROSITE" id="PS51718">
    <property type="entry name" value="G_DYNAMIN_2"/>
    <property type="match status" value="1"/>
</dbReference>
<dbReference type="GO" id="GO:0005874">
    <property type="term" value="C:microtubule"/>
    <property type="evidence" value="ECO:0007669"/>
    <property type="project" value="TreeGrafter"/>
</dbReference>
<proteinExistence type="inferred from homology"/>
<feature type="domain" description="Dynamin-type G" evidence="6">
    <location>
        <begin position="35"/>
        <end position="310"/>
    </location>
</feature>
<dbReference type="SMART" id="SM00302">
    <property type="entry name" value="GED"/>
    <property type="match status" value="1"/>
</dbReference>
<dbReference type="GO" id="GO:0008017">
    <property type="term" value="F:microtubule binding"/>
    <property type="evidence" value="ECO:0007669"/>
    <property type="project" value="TreeGrafter"/>
</dbReference>
<evidence type="ECO:0000256" key="1">
    <source>
        <dbReference type="ARBA" id="ARBA00022741"/>
    </source>
</evidence>
<dbReference type="InterPro" id="IPR019762">
    <property type="entry name" value="Dynamin_GTPase_CS"/>
</dbReference>